<dbReference type="SUPFAM" id="SSF81296">
    <property type="entry name" value="E set domains"/>
    <property type="match status" value="1"/>
</dbReference>
<evidence type="ECO:0000256" key="1">
    <source>
        <dbReference type="SAM" id="Phobius"/>
    </source>
</evidence>
<evidence type="ECO:0000259" key="2">
    <source>
        <dbReference type="Pfam" id="PF16561"/>
    </source>
</evidence>
<feature type="domain" description="AMP-activated protein kinase glycogen-binding" evidence="2">
    <location>
        <begin position="131"/>
        <end position="199"/>
    </location>
</feature>
<protein>
    <recommendedName>
        <fullName evidence="2">AMP-activated protein kinase glycogen-binding domain-containing protein</fullName>
    </recommendedName>
</protein>
<keyword evidence="1" id="KW-1133">Transmembrane helix</keyword>
<gene>
    <name evidence="3" type="ORF">ENS59_03540</name>
</gene>
<dbReference type="EMBL" id="DSVL01000109">
    <property type="protein sequence ID" value="HFH28570.1"/>
    <property type="molecule type" value="Genomic_DNA"/>
</dbReference>
<sequence length="206" mass="22887">MMECSQIVTLLDSWEQKERISPGDVQIIQVHLDHCPRCNKRFGPLLPLLQRDAGILSQVPQLHGIEHSPTTDAIMAGIVEREIPGRKGVTATIIPWVAAAALVVLLPLGYLLYTHRTSDVVTVRFVLEAPGATTVMVSGNFNQWSSMDIPLKPEGDGKTWSATVQLKRSFEYRYNFVIDNQIWIEDPHAAVSIDDDFGGKVSLLDL</sequence>
<dbReference type="CDD" id="cd07184">
    <property type="entry name" value="E_set_Isoamylase_like_N"/>
    <property type="match status" value="1"/>
</dbReference>
<accession>A0A7C3EBH7</accession>
<dbReference type="Gene3D" id="2.60.40.10">
    <property type="entry name" value="Immunoglobulins"/>
    <property type="match status" value="1"/>
</dbReference>
<keyword evidence="1" id="KW-0472">Membrane</keyword>
<name>A0A7C3EBH7_9SPIR</name>
<dbReference type="AlphaFoldDB" id="A0A7C3EBH7"/>
<reference evidence="3" key="1">
    <citation type="journal article" date="2020" name="mSystems">
        <title>Genome- and Community-Level Interaction Insights into Carbon Utilization and Element Cycling Functions of Hydrothermarchaeota in Hydrothermal Sediment.</title>
        <authorList>
            <person name="Zhou Z."/>
            <person name="Liu Y."/>
            <person name="Xu W."/>
            <person name="Pan J."/>
            <person name="Luo Z.H."/>
            <person name="Li M."/>
        </authorList>
    </citation>
    <scope>NUCLEOTIDE SEQUENCE [LARGE SCALE GENOMIC DNA]</scope>
    <source>
        <strain evidence="3">SpSt-503</strain>
    </source>
</reference>
<dbReference type="InterPro" id="IPR014756">
    <property type="entry name" value="Ig_E-set"/>
</dbReference>
<keyword evidence="1" id="KW-0812">Transmembrane</keyword>
<proteinExistence type="predicted"/>
<dbReference type="InterPro" id="IPR013783">
    <property type="entry name" value="Ig-like_fold"/>
</dbReference>
<dbReference type="Pfam" id="PF16561">
    <property type="entry name" value="AMPK1_CBM"/>
    <property type="match status" value="1"/>
</dbReference>
<feature type="transmembrane region" description="Helical" evidence="1">
    <location>
        <begin position="93"/>
        <end position="113"/>
    </location>
</feature>
<organism evidence="3">
    <name type="scientific">Gracilinema caldarium</name>
    <dbReference type="NCBI Taxonomy" id="215591"/>
    <lineage>
        <taxon>Bacteria</taxon>
        <taxon>Pseudomonadati</taxon>
        <taxon>Spirochaetota</taxon>
        <taxon>Spirochaetia</taxon>
        <taxon>Spirochaetales</taxon>
        <taxon>Breznakiellaceae</taxon>
        <taxon>Gracilinema</taxon>
    </lineage>
</organism>
<comment type="caution">
    <text evidence="3">The sequence shown here is derived from an EMBL/GenBank/DDBJ whole genome shotgun (WGS) entry which is preliminary data.</text>
</comment>
<evidence type="ECO:0000313" key="3">
    <source>
        <dbReference type="EMBL" id="HFH28570.1"/>
    </source>
</evidence>
<dbReference type="InterPro" id="IPR032640">
    <property type="entry name" value="AMPK1_CBM"/>
</dbReference>